<organism evidence="2 3">
    <name type="scientific">Ralstonia wenshanensis</name>
    <dbReference type="NCBI Taxonomy" id="2842456"/>
    <lineage>
        <taxon>Bacteria</taxon>
        <taxon>Pseudomonadati</taxon>
        <taxon>Pseudomonadota</taxon>
        <taxon>Betaproteobacteria</taxon>
        <taxon>Burkholderiales</taxon>
        <taxon>Burkholderiaceae</taxon>
        <taxon>Ralstonia</taxon>
    </lineage>
</organism>
<dbReference type="RefSeq" id="WP_316870655.1">
    <property type="nucleotide sequence ID" value="NZ_CATWAF010000004.1"/>
</dbReference>
<dbReference type="Proteomes" id="UP001189915">
    <property type="component" value="Unassembled WGS sequence"/>
</dbReference>
<feature type="transmembrane region" description="Helical" evidence="1">
    <location>
        <begin position="30"/>
        <end position="51"/>
    </location>
</feature>
<accession>A0AAD2ER14</accession>
<evidence type="ECO:0000256" key="1">
    <source>
        <dbReference type="SAM" id="Phobius"/>
    </source>
</evidence>
<protein>
    <submittedName>
        <fullName evidence="2">Uncharacterized protein</fullName>
    </submittedName>
</protein>
<dbReference type="EMBL" id="CATWAF010000004">
    <property type="protein sequence ID" value="CAJ0701034.1"/>
    <property type="molecule type" value="Genomic_DNA"/>
</dbReference>
<keyword evidence="1" id="KW-1133">Transmembrane helix</keyword>
<dbReference type="AlphaFoldDB" id="A0AAD2ER14"/>
<sequence length="205" mass="22830">MLAAQKAESEALAERSRRDHEWRLLLVDKFVLAGAVGLLLAIAAFAGSMALEKYKSDSAARAARTLAIRTASDEAWTKLMKLQESVSELGSALQSHEFHRKVVVDQHELVSDKQAFETQNSKVKQDLGDLWRQLESQQLRLGAGVHSLFFRAMQDLAVMRVVYEDQFVDANLGRDGVKGGNEVVAEAEDDLDKRKQQLLGTLDHL</sequence>
<comment type="caution">
    <text evidence="2">The sequence shown here is derived from an EMBL/GenBank/DDBJ whole genome shotgun (WGS) entry which is preliminary data.</text>
</comment>
<name>A0AAD2ER14_9RALS</name>
<evidence type="ECO:0000313" key="3">
    <source>
        <dbReference type="Proteomes" id="UP001189915"/>
    </source>
</evidence>
<gene>
    <name evidence="2" type="ORF">LMG18091_03334</name>
</gene>
<reference evidence="2 3" key="1">
    <citation type="submission" date="2023-07" db="EMBL/GenBank/DDBJ databases">
        <authorList>
            <person name="Peeters C."/>
        </authorList>
    </citation>
    <scope>NUCLEOTIDE SEQUENCE [LARGE SCALE GENOMIC DNA]</scope>
    <source>
        <strain evidence="2 3">LMG 18091</strain>
    </source>
</reference>
<keyword evidence="1" id="KW-0812">Transmembrane</keyword>
<keyword evidence="3" id="KW-1185">Reference proteome</keyword>
<keyword evidence="1" id="KW-0472">Membrane</keyword>
<evidence type="ECO:0000313" key="2">
    <source>
        <dbReference type="EMBL" id="CAJ0701034.1"/>
    </source>
</evidence>
<proteinExistence type="predicted"/>